<protein>
    <submittedName>
        <fullName evidence="2">Uncharacterized protein</fullName>
    </submittedName>
</protein>
<dbReference type="Proteomes" id="UP000325780">
    <property type="component" value="Unassembled WGS sequence"/>
</dbReference>
<evidence type="ECO:0000313" key="3">
    <source>
        <dbReference type="Proteomes" id="UP000325780"/>
    </source>
</evidence>
<dbReference type="OrthoDB" id="4386212at2759"/>
<keyword evidence="3" id="KW-1185">Reference proteome</keyword>
<keyword evidence="1" id="KW-0812">Transmembrane</keyword>
<dbReference type="EMBL" id="ML742088">
    <property type="protein sequence ID" value="KAE8150669.1"/>
    <property type="molecule type" value="Genomic_DNA"/>
</dbReference>
<keyword evidence="1" id="KW-0472">Membrane</keyword>
<reference evidence="2 3" key="1">
    <citation type="submission" date="2019-04" db="EMBL/GenBank/DDBJ databases">
        <title>Friends and foes A comparative genomics study of 23 Aspergillus species from section Flavi.</title>
        <authorList>
            <consortium name="DOE Joint Genome Institute"/>
            <person name="Kjaerbolling I."/>
            <person name="Vesth T."/>
            <person name="Frisvad J.C."/>
            <person name="Nybo J.L."/>
            <person name="Theobald S."/>
            <person name="Kildgaard S."/>
            <person name="Isbrandt T."/>
            <person name="Kuo A."/>
            <person name="Sato A."/>
            <person name="Lyhne E.K."/>
            <person name="Kogle M.E."/>
            <person name="Wiebenga A."/>
            <person name="Kun R.S."/>
            <person name="Lubbers R.J."/>
            <person name="Makela M.R."/>
            <person name="Barry K."/>
            <person name="Chovatia M."/>
            <person name="Clum A."/>
            <person name="Daum C."/>
            <person name="Haridas S."/>
            <person name="He G."/>
            <person name="LaButti K."/>
            <person name="Lipzen A."/>
            <person name="Mondo S."/>
            <person name="Riley R."/>
            <person name="Salamov A."/>
            <person name="Simmons B.A."/>
            <person name="Magnuson J.K."/>
            <person name="Henrissat B."/>
            <person name="Mortensen U.H."/>
            <person name="Larsen T.O."/>
            <person name="Devries R.P."/>
            <person name="Grigoriev I.V."/>
            <person name="Machida M."/>
            <person name="Baker S.E."/>
            <person name="Andersen M.R."/>
        </authorList>
    </citation>
    <scope>NUCLEOTIDE SEQUENCE [LARGE SCALE GENOMIC DNA]</scope>
    <source>
        <strain evidence="2 3">IBT 18842</strain>
    </source>
</reference>
<evidence type="ECO:0000313" key="2">
    <source>
        <dbReference type="EMBL" id="KAE8150669.1"/>
    </source>
</evidence>
<dbReference type="AlphaFoldDB" id="A0A5N6TX68"/>
<organism evidence="2 3">
    <name type="scientific">Aspergillus avenaceus</name>
    <dbReference type="NCBI Taxonomy" id="36643"/>
    <lineage>
        <taxon>Eukaryota</taxon>
        <taxon>Fungi</taxon>
        <taxon>Dikarya</taxon>
        <taxon>Ascomycota</taxon>
        <taxon>Pezizomycotina</taxon>
        <taxon>Eurotiomycetes</taxon>
        <taxon>Eurotiomycetidae</taxon>
        <taxon>Eurotiales</taxon>
        <taxon>Aspergillaceae</taxon>
        <taxon>Aspergillus</taxon>
        <taxon>Aspergillus subgen. Circumdati</taxon>
    </lineage>
</organism>
<evidence type="ECO:0000256" key="1">
    <source>
        <dbReference type="SAM" id="Phobius"/>
    </source>
</evidence>
<proteinExistence type="predicted"/>
<gene>
    <name evidence="2" type="ORF">BDV25DRAFT_139581</name>
</gene>
<accession>A0A5N6TX68</accession>
<sequence>MTKHNSCPSSVRTPPLGLWNTTDVVAFPNDHKYLLAHSNCCGKNNTIGLYKKRCFRFCNAYGNSSEIVSCLEDAGVSKATSFHNDKGGQSSMAAPHLSKPALGLVMMVLMGYVIGPLGEALLA</sequence>
<feature type="transmembrane region" description="Helical" evidence="1">
    <location>
        <begin position="101"/>
        <end position="122"/>
    </location>
</feature>
<name>A0A5N6TX68_ASPAV</name>
<keyword evidence="1" id="KW-1133">Transmembrane helix</keyword>